<dbReference type="InterPro" id="IPR011008">
    <property type="entry name" value="Dimeric_a/b-barrel"/>
</dbReference>
<organism evidence="2 3">
    <name type="scientific">Microbulbifer variabilis</name>
    <dbReference type="NCBI Taxonomy" id="266805"/>
    <lineage>
        <taxon>Bacteria</taxon>
        <taxon>Pseudomonadati</taxon>
        <taxon>Pseudomonadota</taxon>
        <taxon>Gammaproteobacteria</taxon>
        <taxon>Cellvibrionales</taxon>
        <taxon>Microbulbiferaceae</taxon>
        <taxon>Microbulbifer</taxon>
    </lineage>
</organism>
<dbReference type="Proteomes" id="UP001055658">
    <property type="component" value="Chromosome"/>
</dbReference>
<evidence type="ECO:0000259" key="1">
    <source>
        <dbReference type="Pfam" id="PF03992"/>
    </source>
</evidence>
<keyword evidence="2" id="KW-0560">Oxidoreductase</keyword>
<dbReference type="SUPFAM" id="SSF54909">
    <property type="entry name" value="Dimeric alpha+beta barrel"/>
    <property type="match status" value="1"/>
</dbReference>
<name>A0ABY4VEC3_9GAMM</name>
<feature type="domain" description="ABM" evidence="1">
    <location>
        <begin position="4"/>
        <end position="59"/>
    </location>
</feature>
<keyword evidence="3" id="KW-1185">Reference proteome</keyword>
<dbReference type="GO" id="GO:0004497">
    <property type="term" value="F:monooxygenase activity"/>
    <property type="evidence" value="ECO:0007669"/>
    <property type="project" value="UniProtKB-KW"/>
</dbReference>
<dbReference type="Gene3D" id="3.30.70.100">
    <property type="match status" value="1"/>
</dbReference>
<dbReference type="Pfam" id="PF03992">
    <property type="entry name" value="ABM"/>
    <property type="match status" value="1"/>
</dbReference>
<accession>A0ABY4VEC3</accession>
<protein>
    <submittedName>
        <fullName evidence="2">Antibiotic biosynthesis monooxygenase</fullName>
    </submittedName>
</protein>
<keyword evidence="2" id="KW-0503">Monooxygenase</keyword>
<sequence length="109" mass="12293">MKYIFEVQIKEGFTAEEYADAWVRASQLIQRAPGAMGTELLQKIGDENSLIAIATWHSKIERDAMQAEHTFAIDKIIQSVAPFVGIRPLGEFKEFREVVASYADDDELS</sequence>
<dbReference type="RefSeq" id="WP_252083911.1">
    <property type="nucleotide sequence ID" value="NZ_CP092418.1"/>
</dbReference>
<reference evidence="2" key="1">
    <citation type="submission" date="2022-02" db="EMBL/GenBank/DDBJ databases">
        <title>Coral-associated bacteria.</title>
        <authorList>
            <person name="Tang K."/>
            <person name="Wang X."/>
        </authorList>
    </citation>
    <scope>NUCLEOTIDE SEQUENCE</scope>
    <source>
        <strain evidence="2">SCSIO 43006</strain>
    </source>
</reference>
<evidence type="ECO:0000313" key="3">
    <source>
        <dbReference type="Proteomes" id="UP001055658"/>
    </source>
</evidence>
<evidence type="ECO:0000313" key="2">
    <source>
        <dbReference type="EMBL" id="USD21503.1"/>
    </source>
</evidence>
<dbReference type="EMBL" id="CP092418">
    <property type="protein sequence ID" value="USD21503.1"/>
    <property type="molecule type" value="Genomic_DNA"/>
</dbReference>
<dbReference type="InterPro" id="IPR007138">
    <property type="entry name" value="ABM_dom"/>
</dbReference>
<proteinExistence type="predicted"/>
<gene>
    <name evidence="2" type="ORF">MJO52_21000</name>
</gene>